<evidence type="ECO:0000256" key="2">
    <source>
        <dbReference type="ARBA" id="ARBA00009696"/>
    </source>
</evidence>
<evidence type="ECO:0000256" key="3">
    <source>
        <dbReference type="ARBA" id="ARBA00011245"/>
    </source>
</evidence>
<organism evidence="15 16">
    <name type="scientific">Lysobacter koreensis</name>
    <dbReference type="NCBI Taxonomy" id="266122"/>
    <lineage>
        <taxon>Bacteria</taxon>
        <taxon>Pseudomonadati</taxon>
        <taxon>Pseudomonadota</taxon>
        <taxon>Gammaproteobacteria</taxon>
        <taxon>Lysobacterales</taxon>
        <taxon>Lysobacteraceae</taxon>
        <taxon>Lysobacter</taxon>
    </lineage>
</organism>
<accession>A0ABW2YTT8</accession>
<keyword evidence="11 13" id="KW-0998">Cell outer membrane</keyword>
<dbReference type="RefSeq" id="WP_386812933.1">
    <property type="nucleotide sequence ID" value="NZ_JBHTIH010000006.1"/>
</dbReference>
<dbReference type="InterPro" id="IPR004565">
    <property type="entry name" value="OM_lipoprot_LolB"/>
</dbReference>
<comment type="caution">
    <text evidence="15">The sequence shown here is derived from an EMBL/GenBank/DDBJ whole genome shotgun (WGS) entry which is preliminary data.</text>
</comment>
<dbReference type="CDD" id="cd16326">
    <property type="entry name" value="LolB"/>
    <property type="match status" value="1"/>
</dbReference>
<comment type="function">
    <text evidence="13">Plays a critical role in the incorporation of lipoproteins in the outer membrane after they are released by the LolA protein.</text>
</comment>
<keyword evidence="5 13" id="KW-0813">Transport</keyword>
<feature type="signal peptide" evidence="14">
    <location>
        <begin position="1"/>
        <end position="27"/>
    </location>
</feature>
<evidence type="ECO:0000256" key="13">
    <source>
        <dbReference type="HAMAP-Rule" id="MF_00233"/>
    </source>
</evidence>
<evidence type="ECO:0000256" key="6">
    <source>
        <dbReference type="ARBA" id="ARBA00022729"/>
    </source>
</evidence>
<dbReference type="InterPro" id="IPR029046">
    <property type="entry name" value="LolA/LolB/LppX"/>
</dbReference>
<keyword evidence="16" id="KW-1185">Reference proteome</keyword>
<keyword evidence="12 15" id="KW-0449">Lipoprotein</keyword>
<dbReference type="Gene3D" id="2.50.20.10">
    <property type="entry name" value="Lipoprotein localisation LolA/LolB/LppX"/>
    <property type="match status" value="1"/>
</dbReference>
<comment type="similarity">
    <text evidence="2 13">Belongs to the LolB family.</text>
</comment>
<evidence type="ECO:0000256" key="7">
    <source>
        <dbReference type="ARBA" id="ARBA00022927"/>
    </source>
</evidence>
<evidence type="ECO:0000256" key="5">
    <source>
        <dbReference type="ARBA" id="ARBA00022448"/>
    </source>
</evidence>
<evidence type="ECO:0000256" key="8">
    <source>
        <dbReference type="ARBA" id="ARBA00023136"/>
    </source>
</evidence>
<gene>
    <name evidence="13 15" type="primary">lolB</name>
    <name evidence="15" type="ORF">ACFQZQ_11455</name>
</gene>
<evidence type="ECO:0000256" key="4">
    <source>
        <dbReference type="ARBA" id="ARBA00016202"/>
    </source>
</evidence>
<dbReference type="NCBIfam" id="TIGR00548">
    <property type="entry name" value="lolB"/>
    <property type="match status" value="1"/>
</dbReference>
<keyword evidence="9" id="KW-0564">Palmitate</keyword>
<dbReference type="EMBL" id="JBHTIH010000006">
    <property type="protein sequence ID" value="MFD0739892.1"/>
    <property type="molecule type" value="Genomic_DNA"/>
</dbReference>
<evidence type="ECO:0000256" key="14">
    <source>
        <dbReference type="SAM" id="SignalP"/>
    </source>
</evidence>
<keyword evidence="10 13" id="KW-0143">Chaperone</keyword>
<evidence type="ECO:0000256" key="9">
    <source>
        <dbReference type="ARBA" id="ARBA00023139"/>
    </source>
</evidence>
<reference evidence="16" key="1">
    <citation type="journal article" date="2019" name="Int. J. Syst. Evol. Microbiol.">
        <title>The Global Catalogue of Microorganisms (GCM) 10K type strain sequencing project: providing services to taxonomists for standard genome sequencing and annotation.</title>
        <authorList>
            <consortium name="The Broad Institute Genomics Platform"/>
            <consortium name="The Broad Institute Genome Sequencing Center for Infectious Disease"/>
            <person name="Wu L."/>
            <person name="Ma J."/>
        </authorList>
    </citation>
    <scope>NUCLEOTIDE SEQUENCE [LARGE SCALE GENOMIC DNA]</scope>
    <source>
        <strain evidence="16">CCUG 55491</strain>
    </source>
</reference>
<evidence type="ECO:0000256" key="11">
    <source>
        <dbReference type="ARBA" id="ARBA00023237"/>
    </source>
</evidence>
<evidence type="ECO:0000256" key="10">
    <source>
        <dbReference type="ARBA" id="ARBA00023186"/>
    </source>
</evidence>
<comment type="subunit">
    <text evidence="3 13">Monomer.</text>
</comment>
<keyword evidence="7 13" id="KW-0653">Protein transport</keyword>
<dbReference type="SUPFAM" id="SSF89392">
    <property type="entry name" value="Prokaryotic lipoproteins and lipoprotein localization factors"/>
    <property type="match status" value="1"/>
</dbReference>
<evidence type="ECO:0000313" key="15">
    <source>
        <dbReference type="EMBL" id="MFD0739892.1"/>
    </source>
</evidence>
<keyword evidence="8 13" id="KW-0472">Membrane</keyword>
<evidence type="ECO:0000256" key="1">
    <source>
        <dbReference type="ARBA" id="ARBA00004459"/>
    </source>
</evidence>
<comment type="subcellular location">
    <subcellularLocation>
        <location evidence="1">Cell outer membrane</location>
        <topology evidence="1">Lipid-anchor</topology>
    </subcellularLocation>
</comment>
<dbReference type="HAMAP" id="MF_00233">
    <property type="entry name" value="LolB"/>
    <property type="match status" value="1"/>
</dbReference>
<protein>
    <recommendedName>
        <fullName evidence="4 13">Outer-membrane lipoprotein LolB</fullName>
    </recommendedName>
</protein>
<evidence type="ECO:0000256" key="12">
    <source>
        <dbReference type="ARBA" id="ARBA00023288"/>
    </source>
</evidence>
<dbReference type="Pfam" id="PF03550">
    <property type="entry name" value="LolB"/>
    <property type="match status" value="1"/>
</dbReference>
<sequence length="220" mass="22873">MTRRIAAASRALLVAATVALLATCATTQPIRTSLPAAEVAAAQARQLAREAALRGEPDWSLAGRIAVSNGRNGGSGRIDWQQVGPRYEVSLSAPVTRQSWRLAGDAAGARLEGIDGGPREGADAGELLRAATGWDIPVAALAEWVRGVRADGLGPAVVSYGADGRLARLAQGGWEIDYRWPDAAAGAASADAQALPARLDARRGDARVRLIVDAWNPGEP</sequence>
<evidence type="ECO:0000313" key="16">
    <source>
        <dbReference type="Proteomes" id="UP001597090"/>
    </source>
</evidence>
<keyword evidence="6 14" id="KW-0732">Signal</keyword>
<dbReference type="Proteomes" id="UP001597090">
    <property type="component" value="Unassembled WGS sequence"/>
</dbReference>
<name>A0ABW2YTT8_9GAMM</name>
<proteinExistence type="inferred from homology"/>
<feature type="chain" id="PRO_5046046903" description="Outer-membrane lipoprotein LolB" evidence="14">
    <location>
        <begin position="28"/>
        <end position="220"/>
    </location>
</feature>